<keyword evidence="1" id="KW-1188">Viral release from host cell</keyword>
<reference evidence="6" key="1">
    <citation type="submission" date="2020-10" db="EMBL/GenBank/DDBJ databases">
        <title>Connecting structure to function with the recovery of over 1000 high-quality activated sludge metagenome-assembled genomes encoding full-length rRNA genes using long-read sequencing.</title>
        <authorList>
            <person name="Singleton C.M."/>
            <person name="Petriglieri F."/>
            <person name="Kristensen J.M."/>
            <person name="Kirkegaard R.H."/>
            <person name="Michaelsen T.Y."/>
            <person name="Andersen M.H."/>
            <person name="Karst S.M."/>
            <person name="Dueholm M.S."/>
            <person name="Nielsen P.H."/>
            <person name="Albertsen M."/>
        </authorList>
    </citation>
    <scope>NUCLEOTIDE SEQUENCE</scope>
    <source>
        <strain evidence="6">EsbW_18-Q3-R4-48_MAXAC.044</strain>
    </source>
</reference>
<dbReference type="Pfam" id="PF04586">
    <property type="entry name" value="Peptidase_S78"/>
    <property type="match status" value="1"/>
</dbReference>
<evidence type="ECO:0000256" key="3">
    <source>
        <dbReference type="ARBA" id="ARBA00022801"/>
    </source>
</evidence>
<dbReference type="InterPro" id="IPR006433">
    <property type="entry name" value="Prohead_protease"/>
</dbReference>
<dbReference type="AlphaFoldDB" id="A0A9D7FF79"/>
<keyword evidence="2 6" id="KW-0645">Protease</keyword>
<name>A0A9D7FF79_9RHOO</name>
<evidence type="ECO:0000256" key="4">
    <source>
        <dbReference type="SAM" id="MobiDB-lite"/>
    </source>
</evidence>
<proteinExistence type="predicted"/>
<dbReference type="Proteomes" id="UP000886602">
    <property type="component" value="Unassembled WGS sequence"/>
</dbReference>
<evidence type="ECO:0000313" key="6">
    <source>
        <dbReference type="EMBL" id="MBK7424858.1"/>
    </source>
</evidence>
<organism evidence="6 7">
    <name type="scientific">Candidatus Propionivibrio dominans</name>
    <dbReference type="NCBI Taxonomy" id="2954373"/>
    <lineage>
        <taxon>Bacteria</taxon>
        <taxon>Pseudomonadati</taxon>
        <taxon>Pseudomonadota</taxon>
        <taxon>Betaproteobacteria</taxon>
        <taxon>Rhodocyclales</taxon>
        <taxon>Rhodocyclaceae</taxon>
        <taxon>Propionivibrio</taxon>
    </lineage>
</organism>
<dbReference type="InterPro" id="IPR054613">
    <property type="entry name" value="Peptidase_S78_dom"/>
</dbReference>
<sequence length="254" mass="27947">MSKPAARDFMRAFAFDDISIRADGDGRTVEAYCAAFNVDAEIRDQDGHYIEDLARGSFAKTIQENMGRFGVFYNHARTLYGTPDGALSVPIGVPLEVREDDRGVFTATRYLDNPLADSVLDAVKQRAIKGQSFSGRFVKSQRTPGKKRGDLMRITRTEVAMREYGPTVFPAYAEAAILGTRNISTFLDALGACQEDQERLRQMLGLATPLEPANQLSASPEAAPVEEPTRQGHSARQVVNQFALAIVNTERGIK</sequence>
<feature type="region of interest" description="Disordered" evidence="4">
    <location>
        <begin position="215"/>
        <end position="234"/>
    </location>
</feature>
<accession>A0A9D7FF79</accession>
<evidence type="ECO:0000256" key="2">
    <source>
        <dbReference type="ARBA" id="ARBA00022670"/>
    </source>
</evidence>
<keyword evidence="3" id="KW-0378">Hydrolase</keyword>
<evidence type="ECO:0000259" key="5">
    <source>
        <dbReference type="Pfam" id="PF04586"/>
    </source>
</evidence>
<evidence type="ECO:0000313" key="7">
    <source>
        <dbReference type="Proteomes" id="UP000886602"/>
    </source>
</evidence>
<protein>
    <submittedName>
        <fullName evidence="6">HK97 family phage prohead protease</fullName>
    </submittedName>
</protein>
<dbReference type="NCBIfam" id="TIGR01543">
    <property type="entry name" value="proheadase_HK97"/>
    <property type="match status" value="1"/>
</dbReference>
<evidence type="ECO:0000256" key="1">
    <source>
        <dbReference type="ARBA" id="ARBA00022612"/>
    </source>
</evidence>
<gene>
    <name evidence="6" type="ORF">IPJ48_18250</name>
</gene>
<feature type="domain" description="Prohead serine protease" evidence="5">
    <location>
        <begin position="19"/>
        <end position="181"/>
    </location>
</feature>
<dbReference type="GO" id="GO:0008233">
    <property type="term" value="F:peptidase activity"/>
    <property type="evidence" value="ECO:0007669"/>
    <property type="project" value="UniProtKB-KW"/>
</dbReference>
<dbReference type="EMBL" id="JADJNC010000056">
    <property type="protein sequence ID" value="MBK7424858.1"/>
    <property type="molecule type" value="Genomic_DNA"/>
</dbReference>
<comment type="caution">
    <text evidence="6">The sequence shown here is derived from an EMBL/GenBank/DDBJ whole genome shotgun (WGS) entry which is preliminary data.</text>
</comment>
<dbReference type="GO" id="GO:0006508">
    <property type="term" value="P:proteolysis"/>
    <property type="evidence" value="ECO:0007669"/>
    <property type="project" value="UniProtKB-KW"/>
</dbReference>